<sequence length="100" mass="11731">MIKHIAMFKFKAFDSAEEKEKYHNRLQNAFDGLEEKIPEIKFLQIGFDQLHSDASFDFIVNVDIENMDALPLYANHPEHLKAVSIVKEMVAERKVIDYEF</sequence>
<organism evidence="2 3">
    <name type="scientific">Labilibaculum antarcticum</name>
    <dbReference type="NCBI Taxonomy" id="1717717"/>
    <lineage>
        <taxon>Bacteria</taxon>
        <taxon>Pseudomonadati</taxon>
        <taxon>Bacteroidota</taxon>
        <taxon>Bacteroidia</taxon>
        <taxon>Marinilabiliales</taxon>
        <taxon>Marinifilaceae</taxon>
        <taxon>Labilibaculum</taxon>
    </lineage>
</organism>
<reference evidence="3" key="2">
    <citation type="journal article" date="2020" name="Antonie Van Leeuwenhoek">
        <title>Labilibaculum antarcticum sp. nov., a novel facultative anaerobic, psychrotorelant bacterium isolated from marine sediment of Antarctica.</title>
        <authorList>
            <person name="Watanabe M."/>
            <person name="Kojima H."/>
            <person name="Fukui M."/>
        </authorList>
    </citation>
    <scope>NUCLEOTIDE SEQUENCE [LARGE SCALE GENOMIC DNA]</scope>
    <source>
        <strain evidence="3">SPP2</strain>
    </source>
</reference>
<name>A0A1Y1CGS3_9BACT</name>
<dbReference type="OrthoDB" id="9808130at2"/>
<dbReference type="AlphaFoldDB" id="A0A1Y1CGS3"/>
<dbReference type="EMBL" id="AP018042">
    <property type="protein sequence ID" value="BAX79480.1"/>
    <property type="molecule type" value="Genomic_DNA"/>
</dbReference>
<dbReference type="PANTHER" id="PTHR37832:SF1">
    <property type="entry name" value="STRESS-RESPONSE A_B BARREL DOMAIN-CONTAINING PROTEIN"/>
    <property type="match status" value="1"/>
</dbReference>
<evidence type="ECO:0000259" key="1">
    <source>
        <dbReference type="PROSITE" id="PS51502"/>
    </source>
</evidence>
<dbReference type="Proteomes" id="UP000218267">
    <property type="component" value="Chromosome"/>
</dbReference>
<dbReference type="SMART" id="SM00886">
    <property type="entry name" value="Dabb"/>
    <property type="match status" value="1"/>
</dbReference>
<keyword evidence="3" id="KW-1185">Reference proteome</keyword>
<accession>A0A1Y1CGS3</accession>
<evidence type="ECO:0000313" key="3">
    <source>
        <dbReference type="Proteomes" id="UP000218267"/>
    </source>
</evidence>
<protein>
    <recommendedName>
        <fullName evidence="1">Stress-response A/B barrel domain-containing protein</fullName>
    </recommendedName>
</protein>
<dbReference type="Pfam" id="PF07876">
    <property type="entry name" value="Dabb"/>
    <property type="match status" value="1"/>
</dbReference>
<gene>
    <name evidence="2" type="ORF">ALGA_1094</name>
</gene>
<dbReference type="PANTHER" id="PTHR37832">
    <property type="entry name" value="BLL2683 PROTEIN"/>
    <property type="match status" value="1"/>
</dbReference>
<dbReference type="RefSeq" id="WP_096428381.1">
    <property type="nucleotide sequence ID" value="NZ_AP018042.1"/>
</dbReference>
<evidence type="ECO:0000313" key="2">
    <source>
        <dbReference type="EMBL" id="BAX79480.1"/>
    </source>
</evidence>
<proteinExistence type="predicted"/>
<dbReference type="Gene3D" id="3.30.70.100">
    <property type="match status" value="1"/>
</dbReference>
<dbReference type="PROSITE" id="PS51502">
    <property type="entry name" value="S_R_A_B_BARREL"/>
    <property type="match status" value="1"/>
</dbReference>
<dbReference type="InterPro" id="IPR011008">
    <property type="entry name" value="Dimeric_a/b-barrel"/>
</dbReference>
<feature type="domain" description="Stress-response A/B barrel" evidence="1">
    <location>
        <begin position="2"/>
        <end position="98"/>
    </location>
</feature>
<dbReference type="SUPFAM" id="SSF54909">
    <property type="entry name" value="Dimeric alpha+beta barrel"/>
    <property type="match status" value="1"/>
</dbReference>
<reference evidence="2 3" key="1">
    <citation type="journal article" date="2018" name="Mar. Genomics">
        <title>Complete genome sequence of Marinifilaceae bacterium strain SPP2, isolated from the Antarctic marine sediment.</title>
        <authorList>
            <person name="Watanabe M."/>
            <person name="Kojima H."/>
            <person name="Fukui M."/>
        </authorList>
    </citation>
    <scope>NUCLEOTIDE SEQUENCE [LARGE SCALE GENOMIC DNA]</scope>
    <source>
        <strain evidence="2 3">SPP2</strain>
    </source>
</reference>
<dbReference type="KEGG" id="mbas:ALGA_1094"/>
<dbReference type="InterPro" id="IPR013097">
    <property type="entry name" value="Dabb"/>
</dbReference>